<sequence>MQVTRVAQNSGFPVSDIEKIFDHIFINEHELHGGLKQFEPSYDMAESWRRLSEMNGQHIQDNGLIMLHHELGEFHLMKQGLSYEEAHTKINKKFNYYEALKVWQRNRGDL</sequence>
<dbReference type="EMBL" id="AB737828">
    <property type="protein sequence ID" value="BAM94869.1"/>
    <property type="molecule type" value="Genomic_DNA"/>
</dbReference>
<accession>M1VJZ6</accession>
<dbReference type="InterPro" id="IPR000551">
    <property type="entry name" value="MerR-type_HTH_dom"/>
</dbReference>
<evidence type="ECO:0000313" key="2">
    <source>
        <dbReference type="EMBL" id="BAM94869.1"/>
    </source>
</evidence>
<feature type="domain" description="HTH merR-type" evidence="1">
    <location>
        <begin position="1"/>
        <end position="23"/>
    </location>
</feature>
<dbReference type="PROSITE" id="PS50937">
    <property type="entry name" value="HTH_MERR_2"/>
    <property type="match status" value="1"/>
</dbReference>
<gene>
    <name evidence="2" type="primary">cps22X</name>
</gene>
<protein>
    <recommendedName>
        <fullName evidence="1">HTH merR-type domain-containing protein</fullName>
    </recommendedName>
</protein>
<dbReference type="GO" id="GO:0003677">
    <property type="term" value="F:DNA binding"/>
    <property type="evidence" value="ECO:0007669"/>
    <property type="project" value="InterPro"/>
</dbReference>
<proteinExistence type="predicted"/>
<name>M1VJZ6_STRSU</name>
<evidence type="ECO:0000259" key="1">
    <source>
        <dbReference type="PROSITE" id="PS50937"/>
    </source>
</evidence>
<organism evidence="2">
    <name type="scientific">Streptococcus suis</name>
    <dbReference type="NCBI Taxonomy" id="1307"/>
    <lineage>
        <taxon>Bacteria</taxon>
        <taxon>Bacillati</taxon>
        <taxon>Bacillota</taxon>
        <taxon>Bacilli</taxon>
        <taxon>Lactobacillales</taxon>
        <taxon>Streptococcaceae</taxon>
        <taxon>Streptococcus</taxon>
    </lineage>
</organism>
<dbReference type="GO" id="GO:0006355">
    <property type="term" value="P:regulation of DNA-templated transcription"/>
    <property type="evidence" value="ECO:0007669"/>
    <property type="project" value="InterPro"/>
</dbReference>
<reference evidence="2" key="1">
    <citation type="journal article" date="2013" name="Appl. Environ. Microbiol.">
        <title>Genetic analysis of capsular polysaccharide synthesis gene clusters from all serotypes of Streptococcus suis: potential mechanisms for generation of capsular variation.</title>
        <authorList>
            <person name="Okura M."/>
            <person name="Takamatsu D."/>
            <person name="Maruyama F."/>
            <person name="Nozawa T."/>
            <person name="Nakagawa I."/>
            <person name="Osaki M."/>
            <person name="Sekizaki T."/>
            <person name="Gottschalk M."/>
            <person name="Kumagai Y."/>
            <person name="Hamada S."/>
        </authorList>
    </citation>
    <scope>NUCLEOTIDE SEQUENCE</scope>
    <source>
        <strain evidence="2">88-1861</strain>
    </source>
</reference>
<dbReference type="AlphaFoldDB" id="M1VJZ6"/>